<reference evidence="14 15" key="1">
    <citation type="submission" date="2023-12" db="EMBL/GenBank/DDBJ databases">
        <title>Whole-genome sequencing of halo(alkali)philic microorganisms from hypersaline lakes.</title>
        <authorList>
            <person name="Sorokin D.Y."/>
            <person name="Merkel A.Y."/>
            <person name="Messina E."/>
            <person name="Yakimov M."/>
        </authorList>
    </citation>
    <scope>NUCLEOTIDE SEQUENCE [LARGE SCALE GENOMIC DNA]</scope>
    <source>
        <strain evidence="14 15">AB-CW1</strain>
    </source>
</reference>
<dbReference type="Pfam" id="PF13424">
    <property type="entry name" value="TPR_12"/>
    <property type="match status" value="2"/>
</dbReference>
<feature type="region of interest" description="Disordered" evidence="10">
    <location>
        <begin position="839"/>
        <end position="871"/>
    </location>
</feature>
<evidence type="ECO:0000256" key="5">
    <source>
        <dbReference type="ARBA" id="ARBA00022777"/>
    </source>
</evidence>
<evidence type="ECO:0000259" key="13">
    <source>
        <dbReference type="PROSITE" id="PS50110"/>
    </source>
</evidence>
<evidence type="ECO:0000256" key="10">
    <source>
        <dbReference type="SAM" id="MobiDB-lite"/>
    </source>
</evidence>
<keyword evidence="15" id="KW-1185">Reference proteome</keyword>
<dbReference type="InterPro" id="IPR004358">
    <property type="entry name" value="Sig_transdc_His_kin-like_C"/>
</dbReference>
<dbReference type="Gene3D" id="3.40.50.2300">
    <property type="match status" value="1"/>
</dbReference>
<dbReference type="Gene3D" id="1.25.40.10">
    <property type="entry name" value="Tetratricopeptide repeat domain"/>
    <property type="match status" value="3"/>
</dbReference>
<dbReference type="GO" id="GO:0009927">
    <property type="term" value="F:histidine phosphotransfer kinase activity"/>
    <property type="evidence" value="ECO:0007669"/>
    <property type="project" value="TreeGrafter"/>
</dbReference>
<dbReference type="PROSITE" id="PS50005">
    <property type="entry name" value="TPR"/>
    <property type="match status" value="3"/>
</dbReference>
<comment type="catalytic activity">
    <reaction evidence="1">
        <text>ATP + protein L-histidine = ADP + protein N-phospho-L-histidine.</text>
        <dbReference type="EC" id="2.7.13.3"/>
    </reaction>
</comment>
<dbReference type="InterPro" id="IPR019734">
    <property type="entry name" value="TPR_rpt"/>
</dbReference>
<evidence type="ECO:0000259" key="12">
    <source>
        <dbReference type="PROSITE" id="PS50109"/>
    </source>
</evidence>
<keyword evidence="3 7" id="KW-0597">Phosphoprotein</keyword>
<dbReference type="CDD" id="cd00082">
    <property type="entry name" value="HisKA"/>
    <property type="match status" value="1"/>
</dbReference>
<dbReference type="Gene3D" id="3.30.565.10">
    <property type="entry name" value="Histidine kinase-like ATPase, C-terminal domain"/>
    <property type="match status" value="1"/>
</dbReference>
<name>A0AAP6JCM7_9GAMM</name>
<dbReference type="PROSITE" id="PS50109">
    <property type="entry name" value="HIS_KIN"/>
    <property type="match status" value="1"/>
</dbReference>
<feature type="domain" description="Response regulatory" evidence="13">
    <location>
        <begin position="879"/>
        <end position="995"/>
    </location>
</feature>
<evidence type="ECO:0000256" key="9">
    <source>
        <dbReference type="SAM" id="Coils"/>
    </source>
</evidence>
<dbReference type="SMART" id="SM00028">
    <property type="entry name" value="TPR"/>
    <property type="match status" value="6"/>
</dbReference>
<dbReference type="InterPro" id="IPR011006">
    <property type="entry name" value="CheY-like_superfamily"/>
</dbReference>
<dbReference type="SUPFAM" id="SSF48452">
    <property type="entry name" value="TPR-like"/>
    <property type="match status" value="2"/>
</dbReference>
<keyword evidence="11" id="KW-0732">Signal</keyword>
<dbReference type="EC" id="2.7.13.3" evidence="2"/>
<feature type="repeat" description="TPR" evidence="8">
    <location>
        <begin position="108"/>
        <end position="141"/>
    </location>
</feature>
<dbReference type="PANTHER" id="PTHR43047:SF63">
    <property type="entry name" value="HISTIDINE KINASE"/>
    <property type="match status" value="1"/>
</dbReference>
<gene>
    <name evidence="14" type="ORF">VCB98_00625</name>
</gene>
<feature type="chain" id="PRO_5042934895" description="histidine kinase" evidence="11">
    <location>
        <begin position="29"/>
        <end position="997"/>
    </location>
</feature>
<evidence type="ECO:0000256" key="7">
    <source>
        <dbReference type="PROSITE-ProRule" id="PRU00169"/>
    </source>
</evidence>
<keyword evidence="5" id="KW-0418">Kinase</keyword>
<dbReference type="FunFam" id="3.30.565.10:FF:000010">
    <property type="entry name" value="Sensor histidine kinase RcsC"/>
    <property type="match status" value="1"/>
</dbReference>
<evidence type="ECO:0000256" key="3">
    <source>
        <dbReference type="ARBA" id="ARBA00022553"/>
    </source>
</evidence>
<feature type="modified residue" description="4-aspartylphosphate" evidence="7">
    <location>
        <position position="928"/>
    </location>
</feature>
<accession>A0AAP6JCM7</accession>
<dbReference type="RefSeq" id="WP_346049392.1">
    <property type="nucleotide sequence ID" value="NZ_JAYGII010000001.1"/>
</dbReference>
<evidence type="ECO:0000256" key="2">
    <source>
        <dbReference type="ARBA" id="ARBA00012438"/>
    </source>
</evidence>
<evidence type="ECO:0000313" key="14">
    <source>
        <dbReference type="EMBL" id="MEA5444320.1"/>
    </source>
</evidence>
<dbReference type="EMBL" id="JAYGII010000001">
    <property type="protein sequence ID" value="MEA5444320.1"/>
    <property type="molecule type" value="Genomic_DNA"/>
</dbReference>
<dbReference type="InterPro" id="IPR029016">
    <property type="entry name" value="GAF-like_dom_sf"/>
</dbReference>
<dbReference type="SUPFAM" id="SSF55781">
    <property type="entry name" value="GAF domain-like"/>
    <property type="match status" value="1"/>
</dbReference>
<protein>
    <recommendedName>
        <fullName evidence="2">histidine kinase</fullName>
        <ecNumber evidence="2">2.7.13.3</ecNumber>
    </recommendedName>
</protein>
<dbReference type="InterPro" id="IPR003594">
    <property type="entry name" value="HATPase_dom"/>
</dbReference>
<keyword evidence="4" id="KW-0808">Transferase</keyword>
<dbReference type="SUPFAM" id="SSF52172">
    <property type="entry name" value="CheY-like"/>
    <property type="match status" value="1"/>
</dbReference>
<dbReference type="Pfam" id="PF00072">
    <property type="entry name" value="Response_reg"/>
    <property type="match status" value="1"/>
</dbReference>
<keyword evidence="9" id="KW-0175">Coiled coil</keyword>
<dbReference type="InterPro" id="IPR001789">
    <property type="entry name" value="Sig_transdc_resp-reg_receiver"/>
</dbReference>
<dbReference type="PRINTS" id="PR00344">
    <property type="entry name" value="BCTRLSENSOR"/>
</dbReference>
<keyword evidence="8" id="KW-0802">TPR repeat</keyword>
<feature type="coiled-coil region" evidence="9">
    <location>
        <begin position="48"/>
        <end position="78"/>
    </location>
</feature>
<feature type="coiled-coil region" evidence="9">
    <location>
        <begin position="583"/>
        <end position="617"/>
    </location>
</feature>
<evidence type="ECO:0000256" key="4">
    <source>
        <dbReference type="ARBA" id="ARBA00022679"/>
    </source>
</evidence>
<dbReference type="GO" id="GO:0000155">
    <property type="term" value="F:phosphorelay sensor kinase activity"/>
    <property type="evidence" value="ECO:0007669"/>
    <property type="project" value="InterPro"/>
</dbReference>
<dbReference type="SMART" id="SM00387">
    <property type="entry name" value="HATPase_c"/>
    <property type="match status" value="1"/>
</dbReference>
<evidence type="ECO:0000256" key="1">
    <source>
        <dbReference type="ARBA" id="ARBA00000085"/>
    </source>
</evidence>
<feature type="domain" description="Histidine kinase" evidence="12">
    <location>
        <begin position="624"/>
        <end position="842"/>
    </location>
</feature>
<keyword evidence="6" id="KW-0902">Two-component regulatory system</keyword>
<dbReference type="SUPFAM" id="SSF47384">
    <property type="entry name" value="Homodimeric domain of signal transducing histidine kinase"/>
    <property type="match status" value="1"/>
</dbReference>
<dbReference type="CDD" id="cd16922">
    <property type="entry name" value="HATPase_EvgS-ArcB-TorS-like"/>
    <property type="match status" value="1"/>
</dbReference>
<dbReference type="InterPro" id="IPR036097">
    <property type="entry name" value="HisK_dim/P_sf"/>
</dbReference>
<dbReference type="Pfam" id="PF00512">
    <property type="entry name" value="HisKA"/>
    <property type="match status" value="1"/>
</dbReference>
<evidence type="ECO:0000313" key="15">
    <source>
        <dbReference type="Proteomes" id="UP001302316"/>
    </source>
</evidence>
<feature type="compositionally biased region" description="Polar residues" evidence="10">
    <location>
        <begin position="853"/>
        <end position="868"/>
    </location>
</feature>
<dbReference type="Pfam" id="PF02518">
    <property type="entry name" value="HATPase_c"/>
    <property type="match status" value="1"/>
</dbReference>
<dbReference type="InterPro" id="IPR003661">
    <property type="entry name" value="HisK_dim/P_dom"/>
</dbReference>
<dbReference type="InterPro" id="IPR011990">
    <property type="entry name" value="TPR-like_helical_dom_sf"/>
</dbReference>
<feature type="repeat" description="TPR" evidence="8">
    <location>
        <begin position="148"/>
        <end position="181"/>
    </location>
</feature>
<dbReference type="Proteomes" id="UP001302316">
    <property type="component" value="Unassembled WGS sequence"/>
</dbReference>
<evidence type="ECO:0000256" key="6">
    <source>
        <dbReference type="ARBA" id="ARBA00023012"/>
    </source>
</evidence>
<dbReference type="AlphaFoldDB" id="A0AAP6JCM7"/>
<evidence type="ECO:0000256" key="8">
    <source>
        <dbReference type="PROSITE-ProRule" id="PRU00339"/>
    </source>
</evidence>
<evidence type="ECO:0000256" key="11">
    <source>
        <dbReference type="SAM" id="SignalP"/>
    </source>
</evidence>
<dbReference type="InterPro" id="IPR005467">
    <property type="entry name" value="His_kinase_dom"/>
</dbReference>
<dbReference type="InterPro" id="IPR036890">
    <property type="entry name" value="HATPase_C_sf"/>
</dbReference>
<sequence length="997" mass="110875">MRRTPLSTLLLLTLLLCASAGWSQPSSADGSRLERATDLRNSEPAKSLELARDALEIALEANDELKAAKARIVIAEALEVLGGHDDALVLLDDAASYLDRMEEHDLLARGLKLRGAIKFYQGEYQQALDAFQQAFDLYDRSENLAGRAETLNRMGRVHDSQGNVERAMDYYQQSMLEHEAAGNLDGMATLLNNMGTLQRQQGNTEEALDAYRQSIDLREETGNLRDMAGTYSNIAVLHHFAEDSEQALEWIDRAVALQKQVGDRLGVARSLLNKAQILRHAGQMEEAMPYYYESLEVAEEQEELNLLRILYSNLADRHGEMENYRQALEYSRQANETSAKLFDTERQREIEAMNARFETNRKEREIALLEEQRRFDTLVRNSALGGSLLLLILIGVTWNRYRVKVQANRTIEAKNLELSTLDGIVAAINSRDSFNDVLSVLLQKTMGFFGNADQGLILILDPSTRHFHAASSYGVLASELSSEHLEFEAAMDRFTGGAQEIAKGVHLHDPRPPLTSAELHGGELPMVSMIAMTISIDQHVEGFLILTNAPDKRAFQSRDAEHLARIREHAISALGRARHLEQLREENIRAEEAICRLRIAEKNLKQAVEDAEKANAIKSEFLARMSHELRTPLNAIIGYSEILSKELEQSRLSGYIDDVQRIRSAGQHLLTLINELLDLSRIEAGKTEIRVVGTLIPELLDDVAGMIQPQVEENGNQLSLDCDPQLSQMQTDPVRLRQILFNLLANAAKFTEQGEIHLAAESQNDHVRFTVSDSGIGMTPEQTRRVFDSFTQADDSISRRFGGTGLGLSVTRGLCHLLGGEISVSSQPGKGSRFTVELPIKAPDDGQGPASHGNPTNDSHSPEQIGNDQSDKEVAAGVRILVVEDNDVNSDIVLRHLKLEGIEATVVRDGPDALEAARSLRPSLILMDMTLPTLDGWEVTKRLKADPATRDIPVVGLSAHAMSGHRQQALDAGCEDYEHKPIDFERLLGKIRRLIRV</sequence>
<dbReference type="PANTHER" id="PTHR43047">
    <property type="entry name" value="TWO-COMPONENT HISTIDINE PROTEIN KINASE"/>
    <property type="match status" value="1"/>
</dbReference>
<dbReference type="Gene3D" id="3.30.450.40">
    <property type="match status" value="1"/>
</dbReference>
<comment type="caution">
    <text evidence="14">The sequence shown here is derived from an EMBL/GenBank/DDBJ whole genome shotgun (WGS) entry which is preliminary data.</text>
</comment>
<dbReference type="PROSITE" id="PS50110">
    <property type="entry name" value="RESPONSE_REGULATORY"/>
    <property type="match status" value="1"/>
</dbReference>
<dbReference type="Gene3D" id="1.10.287.130">
    <property type="match status" value="1"/>
</dbReference>
<dbReference type="SUPFAM" id="SSF55874">
    <property type="entry name" value="ATPase domain of HSP90 chaperone/DNA topoisomerase II/histidine kinase"/>
    <property type="match status" value="1"/>
</dbReference>
<dbReference type="SMART" id="SM00388">
    <property type="entry name" value="HisKA"/>
    <property type="match status" value="1"/>
</dbReference>
<dbReference type="GO" id="GO:0005886">
    <property type="term" value="C:plasma membrane"/>
    <property type="evidence" value="ECO:0007669"/>
    <property type="project" value="TreeGrafter"/>
</dbReference>
<feature type="signal peptide" evidence="11">
    <location>
        <begin position="1"/>
        <end position="28"/>
    </location>
</feature>
<dbReference type="SMART" id="SM00448">
    <property type="entry name" value="REC"/>
    <property type="match status" value="1"/>
</dbReference>
<proteinExistence type="predicted"/>
<feature type="repeat" description="TPR" evidence="8">
    <location>
        <begin position="188"/>
        <end position="221"/>
    </location>
</feature>
<organism evidence="14 15">
    <name type="scientific">Natronospira elongata</name>
    <dbReference type="NCBI Taxonomy" id="3110268"/>
    <lineage>
        <taxon>Bacteria</taxon>
        <taxon>Pseudomonadati</taxon>
        <taxon>Pseudomonadota</taxon>
        <taxon>Gammaproteobacteria</taxon>
        <taxon>Natronospirales</taxon>
        <taxon>Natronospiraceae</taxon>
        <taxon>Natronospira</taxon>
    </lineage>
</organism>